<organism evidence="3 4">
    <name type="scientific">Streptococcus parauberis</name>
    <dbReference type="NCBI Taxonomy" id="1348"/>
    <lineage>
        <taxon>Bacteria</taxon>
        <taxon>Bacillati</taxon>
        <taxon>Bacillota</taxon>
        <taxon>Bacilli</taxon>
        <taxon>Lactobacillales</taxon>
        <taxon>Streptococcaceae</taxon>
        <taxon>Streptococcus</taxon>
    </lineage>
</organism>
<proteinExistence type="predicted"/>
<feature type="domain" description="Xylose isomerase-like TIM barrel" evidence="2">
    <location>
        <begin position="22"/>
        <end position="261"/>
    </location>
</feature>
<evidence type="ECO:0000259" key="2">
    <source>
        <dbReference type="Pfam" id="PF01261"/>
    </source>
</evidence>
<dbReference type="Pfam" id="PF01261">
    <property type="entry name" value="AP_endonuc_2"/>
    <property type="match status" value="1"/>
</dbReference>
<evidence type="ECO:0000256" key="1">
    <source>
        <dbReference type="ARBA" id="ARBA00023235"/>
    </source>
</evidence>
<evidence type="ECO:0000313" key="3">
    <source>
        <dbReference type="EMBL" id="PCH13715.1"/>
    </source>
</evidence>
<dbReference type="Gene3D" id="3.20.20.150">
    <property type="entry name" value="Divalent-metal-dependent TIM barrel enzymes"/>
    <property type="match status" value="1"/>
</dbReference>
<dbReference type="InterPro" id="IPR036237">
    <property type="entry name" value="Xyl_isomerase-like_sf"/>
</dbReference>
<name>A0A854WAK8_9STRE</name>
<evidence type="ECO:0000313" key="4">
    <source>
        <dbReference type="Proteomes" id="UP000217465"/>
    </source>
</evidence>
<gene>
    <name evidence="3" type="ORF">A9Y57_00349</name>
</gene>
<accession>A0A854WAK8</accession>
<reference evidence="3 4" key="1">
    <citation type="submission" date="2016-06" db="EMBL/GenBank/DDBJ databases">
        <authorList>
            <person name="Haines A.N."/>
            <person name="Council K.R."/>
        </authorList>
    </citation>
    <scope>NUCLEOTIDE SEQUENCE [LARGE SCALE GENOMIC DNA]</scope>
    <source>
        <strain evidence="3 4">SP158-29</strain>
    </source>
</reference>
<keyword evidence="1" id="KW-0413">Isomerase</keyword>
<dbReference type="AlphaFoldDB" id="A0A854WAK8"/>
<dbReference type="SUPFAM" id="SSF51658">
    <property type="entry name" value="Xylose isomerase-like"/>
    <property type="match status" value="1"/>
</dbReference>
<protein>
    <submittedName>
        <fullName evidence="3">D-tagatose 3-epimerase</fullName>
    </submittedName>
</protein>
<dbReference type="Proteomes" id="UP000217465">
    <property type="component" value="Unassembled WGS sequence"/>
</dbReference>
<dbReference type="InterPro" id="IPR013022">
    <property type="entry name" value="Xyl_isomerase-like_TIM-brl"/>
</dbReference>
<dbReference type="PANTHER" id="PTHR43489:SF7">
    <property type="entry name" value="3-DEHYDRO-D-GULOSIDE 4-EPIMERASE-RELATED"/>
    <property type="match status" value="1"/>
</dbReference>
<dbReference type="PANTHER" id="PTHR43489">
    <property type="entry name" value="ISOMERASE"/>
    <property type="match status" value="1"/>
</dbReference>
<dbReference type="GO" id="GO:0016853">
    <property type="term" value="F:isomerase activity"/>
    <property type="evidence" value="ECO:0007669"/>
    <property type="project" value="UniProtKB-KW"/>
</dbReference>
<dbReference type="EMBL" id="NSGR01000004">
    <property type="protein sequence ID" value="PCH13715.1"/>
    <property type="molecule type" value="Genomic_DNA"/>
</dbReference>
<dbReference type="InterPro" id="IPR050417">
    <property type="entry name" value="Sugar_Epim/Isomerase"/>
</dbReference>
<sequence>MIKIGTQDQAFFPKDFVEKFNFLLDMGFDGFEVDGKVLVTQFDEVKSACEQTGMKISSTCNGYEGWIGDIDESKRHQAIKEISEILEKLSELGGTGIVVPAAWGMWSYPHFQKFPRTTEEDFEIVSDSLKQLNEVAKRTNTFIYLEPLNRYQDHMINVLADSRKYIQENGFENVKIIADFYHMNQEEDNISKSLIDNADFVSHIHLADSHRYAPGTGSIDFKKHFDTLKTINYDGWMVYECLMRGSDNVETYQNSIDYIKENLK</sequence>
<comment type="caution">
    <text evidence="3">The sequence shown here is derived from an EMBL/GenBank/DDBJ whole genome shotgun (WGS) entry which is preliminary data.</text>
</comment>